<name>A0A6J4T5U8_9ACTN</name>
<sequence length="52" mass="5858">GRHPPDDVHEPPAHRVPVAGFPGWSKRPNRVDERPAFPEVLEEPRQRDAAAL</sequence>
<gene>
    <name evidence="2" type="ORF">AVDCRST_MAG53-2967</name>
</gene>
<proteinExistence type="predicted"/>
<feature type="non-terminal residue" evidence="2">
    <location>
        <position position="52"/>
    </location>
</feature>
<accession>A0A6J4T5U8</accession>
<reference evidence="2" key="1">
    <citation type="submission" date="2020-02" db="EMBL/GenBank/DDBJ databases">
        <authorList>
            <person name="Meier V. D."/>
        </authorList>
    </citation>
    <scope>NUCLEOTIDE SEQUENCE</scope>
    <source>
        <strain evidence="2">AVDCRST_MAG53</strain>
    </source>
</reference>
<feature type="region of interest" description="Disordered" evidence="1">
    <location>
        <begin position="1"/>
        <end position="52"/>
    </location>
</feature>
<evidence type="ECO:0000313" key="2">
    <source>
        <dbReference type="EMBL" id="CAA9514288.1"/>
    </source>
</evidence>
<feature type="compositionally biased region" description="Basic and acidic residues" evidence="1">
    <location>
        <begin position="29"/>
        <end position="52"/>
    </location>
</feature>
<evidence type="ECO:0000256" key="1">
    <source>
        <dbReference type="SAM" id="MobiDB-lite"/>
    </source>
</evidence>
<organism evidence="2">
    <name type="scientific">uncultured Solirubrobacteraceae bacterium</name>
    <dbReference type="NCBI Taxonomy" id="1162706"/>
    <lineage>
        <taxon>Bacteria</taxon>
        <taxon>Bacillati</taxon>
        <taxon>Actinomycetota</taxon>
        <taxon>Thermoleophilia</taxon>
        <taxon>Solirubrobacterales</taxon>
        <taxon>Solirubrobacteraceae</taxon>
        <taxon>environmental samples</taxon>
    </lineage>
</organism>
<dbReference type="EMBL" id="CADCVR010000089">
    <property type="protein sequence ID" value="CAA9514288.1"/>
    <property type="molecule type" value="Genomic_DNA"/>
</dbReference>
<feature type="non-terminal residue" evidence="2">
    <location>
        <position position="1"/>
    </location>
</feature>
<protein>
    <submittedName>
        <fullName evidence="2">Uncharacterized protein</fullName>
    </submittedName>
</protein>
<dbReference type="AlphaFoldDB" id="A0A6J4T5U8"/>
<feature type="compositionally biased region" description="Basic and acidic residues" evidence="1">
    <location>
        <begin position="1"/>
        <end position="13"/>
    </location>
</feature>